<dbReference type="CDD" id="cd06257">
    <property type="entry name" value="DnaJ"/>
    <property type="match status" value="1"/>
</dbReference>
<dbReference type="InterPro" id="IPR004640">
    <property type="entry name" value="HscB"/>
</dbReference>
<gene>
    <name evidence="4" type="ORF">MNBD_GAMMA16-1272</name>
</gene>
<dbReference type="SUPFAM" id="SSF46565">
    <property type="entry name" value="Chaperone J-domain"/>
    <property type="match status" value="1"/>
</dbReference>
<dbReference type="SUPFAM" id="SSF47144">
    <property type="entry name" value="HSC20 (HSCB), C-terminal oligomerisation domain"/>
    <property type="match status" value="1"/>
</dbReference>
<dbReference type="PANTHER" id="PTHR14021">
    <property type="entry name" value="IRON-SULFUR CLUSTER CO-CHAPERONE PROTEIN HSCB"/>
    <property type="match status" value="1"/>
</dbReference>
<keyword evidence="2" id="KW-0143">Chaperone</keyword>
<dbReference type="PANTHER" id="PTHR14021:SF15">
    <property type="entry name" value="IRON-SULFUR CLUSTER CO-CHAPERONE PROTEIN HSCB"/>
    <property type="match status" value="1"/>
</dbReference>
<evidence type="ECO:0000313" key="4">
    <source>
        <dbReference type="EMBL" id="VAW87681.1"/>
    </source>
</evidence>
<sequence length="177" mass="20630">MTDFLQKNYFELFDLPVQFELSPKDLRTRYRNLQSAVHPDNYVGGTAQERRLAVQISAQINHAYLTLKDPLQRGRYLLSLFSTEVSEPAHTVQDSELLIEQMLLREEFDEIKEITPLDINHLTIFIDKIESRQQTILADLSTCFQHIDTADNMKVAGDLLDKYQFFSKLYDEVSELI</sequence>
<dbReference type="SMART" id="SM00271">
    <property type="entry name" value="DnaJ"/>
    <property type="match status" value="1"/>
</dbReference>
<dbReference type="Gene3D" id="1.20.1280.20">
    <property type="entry name" value="HscB, C-terminal domain"/>
    <property type="match status" value="1"/>
</dbReference>
<dbReference type="AlphaFoldDB" id="A0A3B0Z819"/>
<evidence type="ECO:0000256" key="2">
    <source>
        <dbReference type="ARBA" id="ARBA00023186"/>
    </source>
</evidence>
<proteinExistence type="inferred from homology"/>
<dbReference type="HAMAP" id="MF_00682">
    <property type="entry name" value="HscB"/>
    <property type="match status" value="1"/>
</dbReference>
<protein>
    <submittedName>
        <fullName evidence="4">Chaperone protein HscB</fullName>
    </submittedName>
</protein>
<dbReference type="Gene3D" id="1.10.287.110">
    <property type="entry name" value="DnaJ domain"/>
    <property type="match status" value="1"/>
</dbReference>
<organism evidence="4">
    <name type="scientific">hydrothermal vent metagenome</name>
    <dbReference type="NCBI Taxonomy" id="652676"/>
    <lineage>
        <taxon>unclassified sequences</taxon>
        <taxon>metagenomes</taxon>
        <taxon>ecological metagenomes</taxon>
    </lineage>
</organism>
<dbReference type="InterPro" id="IPR001623">
    <property type="entry name" value="DnaJ_domain"/>
</dbReference>
<dbReference type="NCBIfam" id="TIGR00714">
    <property type="entry name" value="hscB"/>
    <property type="match status" value="1"/>
</dbReference>
<dbReference type="PROSITE" id="PS50076">
    <property type="entry name" value="DNAJ_2"/>
    <property type="match status" value="1"/>
</dbReference>
<dbReference type="InterPro" id="IPR036386">
    <property type="entry name" value="HscB_C_sf"/>
</dbReference>
<dbReference type="GO" id="GO:1990230">
    <property type="term" value="C:iron-sulfur cluster transfer complex"/>
    <property type="evidence" value="ECO:0007669"/>
    <property type="project" value="TreeGrafter"/>
</dbReference>
<accession>A0A3B0Z819</accession>
<dbReference type="EMBL" id="UOFO01000129">
    <property type="protein sequence ID" value="VAW87681.1"/>
    <property type="molecule type" value="Genomic_DNA"/>
</dbReference>
<comment type="similarity">
    <text evidence="1">Belongs to the HscB family.</text>
</comment>
<dbReference type="Pfam" id="PF07743">
    <property type="entry name" value="HSCB_C"/>
    <property type="match status" value="1"/>
</dbReference>
<dbReference type="GO" id="GO:0044571">
    <property type="term" value="P:[2Fe-2S] cluster assembly"/>
    <property type="evidence" value="ECO:0007669"/>
    <property type="project" value="InterPro"/>
</dbReference>
<evidence type="ECO:0000256" key="1">
    <source>
        <dbReference type="ARBA" id="ARBA00010476"/>
    </source>
</evidence>
<dbReference type="InterPro" id="IPR009073">
    <property type="entry name" value="HscB_oligo_C"/>
</dbReference>
<dbReference type="InterPro" id="IPR036869">
    <property type="entry name" value="J_dom_sf"/>
</dbReference>
<evidence type="ECO:0000259" key="3">
    <source>
        <dbReference type="PROSITE" id="PS50076"/>
    </source>
</evidence>
<dbReference type="GO" id="GO:0051259">
    <property type="term" value="P:protein complex oligomerization"/>
    <property type="evidence" value="ECO:0007669"/>
    <property type="project" value="InterPro"/>
</dbReference>
<name>A0A3B0Z819_9ZZZZ</name>
<dbReference type="GO" id="GO:0051087">
    <property type="term" value="F:protein-folding chaperone binding"/>
    <property type="evidence" value="ECO:0007669"/>
    <property type="project" value="InterPro"/>
</dbReference>
<reference evidence="4" key="1">
    <citation type="submission" date="2018-06" db="EMBL/GenBank/DDBJ databases">
        <authorList>
            <person name="Zhirakovskaya E."/>
        </authorList>
    </citation>
    <scope>NUCLEOTIDE SEQUENCE</scope>
</reference>
<feature type="domain" description="J" evidence="3">
    <location>
        <begin position="8"/>
        <end position="82"/>
    </location>
</feature>
<dbReference type="GO" id="GO:0001671">
    <property type="term" value="F:ATPase activator activity"/>
    <property type="evidence" value="ECO:0007669"/>
    <property type="project" value="InterPro"/>
</dbReference>